<dbReference type="InterPro" id="IPR037151">
    <property type="entry name" value="AlkB-like_sf"/>
</dbReference>
<reference evidence="10 11" key="1">
    <citation type="submission" date="2015-09" db="EMBL/GenBank/DDBJ databases">
        <title>Genome sequence of the marine flavobacterium Croceitalea dokdonensis DOKDO 023 that contains proton- and sodium-pumping rhodopsins.</title>
        <authorList>
            <person name="Kwon S.-K."/>
            <person name="Lee H.K."/>
            <person name="Kwak M.-J."/>
            <person name="Kim J.F."/>
        </authorList>
    </citation>
    <scope>NUCLEOTIDE SEQUENCE [LARGE SCALE GENOMIC DNA]</scope>
    <source>
        <strain evidence="10 11">DOKDO 023</strain>
    </source>
</reference>
<dbReference type="InterPro" id="IPR005123">
    <property type="entry name" value="Oxoglu/Fe-dep_dioxygenase_dom"/>
</dbReference>
<keyword evidence="6" id="KW-0560">Oxidoreductase</keyword>
<keyword evidence="5" id="KW-0223">Dioxygenase</keyword>
<comment type="cofactor">
    <cofactor evidence="1">
        <name>Fe(2+)</name>
        <dbReference type="ChEBI" id="CHEBI:29033"/>
    </cofactor>
</comment>
<evidence type="ECO:0000256" key="8">
    <source>
        <dbReference type="ARBA" id="ARBA00023204"/>
    </source>
</evidence>
<accession>A0A0P7AZ44</accession>
<sequence length="199" mass="23116">MGTLFTESQKFNLPDADIVYYPQLFDQEEADSLFSHLKKSIAWQQDDIKVFGKVYPQPRLTALYAANEKPYGYANIVMQPKLFSKELLRIKTKVEEHSPVTFTTCLLNLYRDGQDSNGWHADDEKELGKNPIIASVTFGQERWFHLRYKKDKAIKQKILLQHGSLLLMAGTTQHFWQHQIPKTAKKIGERINLTFRVIT</sequence>
<gene>
    <name evidence="10" type="ORF">I595_2260</name>
</gene>
<dbReference type="PROSITE" id="PS51471">
    <property type="entry name" value="FE2OG_OXY"/>
    <property type="match status" value="1"/>
</dbReference>
<protein>
    <submittedName>
        <fullName evidence="10">Alkylated DNA repair protein AlkB</fullName>
    </submittedName>
</protein>
<dbReference type="SUPFAM" id="SSF51197">
    <property type="entry name" value="Clavaminate synthase-like"/>
    <property type="match status" value="1"/>
</dbReference>
<keyword evidence="11" id="KW-1185">Reference proteome</keyword>
<dbReference type="Pfam" id="PF13532">
    <property type="entry name" value="2OG-FeII_Oxy_2"/>
    <property type="match status" value="1"/>
</dbReference>
<evidence type="ECO:0000256" key="4">
    <source>
        <dbReference type="ARBA" id="ARBA00022842"/>
    </source>
</evidence>
<dbReference type="PANTHER" id="PTHR31212">
    <property type="entry name" value="ALPHA-KETOGLUTARATE-DEPENDENT DIOXYGENASE ALKB HOMOLOG 3"/>
    <property type="match status" value="1"/>
</dbReference>
<keyword evidence="4" id="KW-0460">Magnesium</keyword>
<dbReference type="InterPro" id="IPR032854">
    <property type="entry name" value="ALKBH3"/>
</dbReference>
<name>A0A0P7AZ44_9FLAO</name>
<evidence type="ECO:0000256" key="3">
    <source>
        <dbReference type="ARBA" id="ARBA00022763"/>
    </source>
</evidence>
<evidence type="ECO:0000313" key="10">
    <source>
        <dbReference type="EMBL" id="KPM31765.1"/>
    </source>
</evidence>
<evidence type="ECO:0000259" key="9">
    <source>
        <dbReference type="PROSITE" id="PS51471"/>
    </source>
</evidence>
<dbReference type="Proteomes" id="UP000050280">
    <property type="component" value="Unassembled WGS sequence"/>
</dbReference>
<dbReference type="GO" id="GO:0006307">
    <property type="term" value="P:DNA alkylation repair"/>
    <property type="evidence" value="ECO:0007669"/>
    <property type="project" value="InterPro"/>
</dbReference>
<feature type="domain" description="Fe2OG dioxygenase" evidence="9">
    <location>
        <begin position="101"/>
        <end position="199"/>
    </location>
</feature>
<evidence type="ECO:0000256" key="6">
    <source>
        <dbReference type="ARBA" id="ARBA00023002"/>
    </source>
</evidence>
<keyword evidence="7" id="KW-0408">Iron</keyword>
<keyword evidence="2" id="KW-0479">Metal-binding</keyword>
<dbReference type="FunFam" id="2.60.120.590:FF:000004">
    <property type="entry name" value="DNA oxidative demethylase ALKBH2"/>
    <property type="match status" value="1"/>
</dbReference>
<organism evidence="10 11">
    <name type="scientific">Croceitalea dokdonensis DOKDO 023</name>
    <dbReference type="NCBI Taxonomy" id="1300341"/>
    <lineage>
        <taxon>Bacteria</taxon>
        <taxon>Pseudomonadati</taxon>
        <taxon>Bacteroidota</taxon>
        <taxon>Flavobacteriia</taxon>
        <taxon>Flavobacteriales</taxon>
        <taxon>Flavobacteriaceae</taxon>
        <taxon>Croceitalea</taxon>
    </lineage>
</organism>
<keyword evidence="8" id="KW-0234">DNA repair</keyword>
<evidence type="ECO:0000256" key="5">
    <source>
        <dbReference type="ARBA" id="ARBA00022964"/>
    </source>
</evidence>
<dbReference type="GO" id="GO:0140097">
    <property type="term" value="F:catalytic activity, acting on DNA"/>
    <property type="evidence" value="ECO:0007669"/>
    <property type="project" value="UniProtKB-ARBA"/>
</dbReference>
<dbReference type="GO" id="GO:0032451">
    <property type="term" value="F:demethylase activity"/>
    <property type="evidence" value="ECO:0007669"/>
    <property type="project" value="UniProtKB-ARBA"/>
</dbReference>
<dbReference type="EMBL" id="LDJX01000004">
    <property type="protein sequence ID" value="KPM31765.1"/>
    <property type="molecule type" value="Genomic_DNA"/>
</dbReference>
<evidence type="ECO:0000256" key="1">
    <source>
        <dbReference type="ARBA" id="ARBA00001954"/>
    </source>
</evidence>
<dbReference type="GO" id="GO:0016705">
    <property type="term" value="F:oxidoreductase activity, acting on paired donors, with incorporation or reduction of molecular oxygen"/>
    <property type="evidence" value="ECO:0007669"/>
    <property type="project" value="UniProtKB-ARBA"/>
</dbReference>
<evidence type="ECO:0000256" key="2">
    <source>
        <dbReference type="ARBA" id="ARBA00022723"/>
    </source>
</evidence>
<comment type="caution">
    <text evidence="10">The sequence shown here is derived from an EMBL/GenBank/DDBJ whole genome shotgun (WGS) entry which is preliminary data.</text>
</comment>
<dbReference type="GO" id="GO:0016787">
    <property type="term" value="F:hydrolase activity"/>
    <property type="evidence" value="ECO:0007669"/>
    <property type="project" value="UniProtKB-ARBA"/>
</dbReference>
<dbReference type="RefSeq" id="WP_054559334.1">
    <property type="nucleotide sequence ID" value="NZ_LDJX01000004.1"/>
</dbReference>
<dbReference type="AlphaFoldDB" id="A0A0P7AZ44"/>
<dbReference type="STRING" id="1300341.I595_2260"/>
<dbReference type="GO" id="GO:0046872">
    <property type="term" value="F:metal ion binding"/>
    <property type="evidence" value="ECO:0007669"/>
    <property type="project" value="UniProtKB-KW"/>
</dbReference>
<proteinExistence type="predicted"/>
<dbReference type="GO" id="GO:0051213">
    <property type="term" value="F:dioxygenase activity"/>
    <property type="evidence" value="ECO:0007669"/>
    <property type="project" value="UniProtKB-KW"/>
</dbReference>
<dbReference type="Gene3D" id="2.60.120.590">
    <property type="entry name" value="Alpha-ketoglutarate-dependent dioxygenase AlkB-like"/>
    <property type="match status" value="1"/>
</dbReference>
<evidence type="ECO:0000313" key="11">
    <source>
        <dbReference type="Proteomes" id="UP000050280"/>
    </source>
</evidence>
<dbReference type="OrthoDB" id="190276at2"/>
<dbReference type="InterPro" id="IPR027450">
    <property type="entry name" value="AlkB-like"/>
</dbReference>
<evidence type="ECO:0000256" key="7">
    <source>
        <dbReference type="ARBA" id="ARBA00023004"/>
    </source>
</evidence>
<keyword evidence="3" id="KW-0227">DNA damage</keyword>
<dbReference type="PANTHER" id="PTHR31212:SF4">
    <property type="entry name" value="ALPHA-KETOGLUTARATE-DEPENDENT DIOXYGENASE ALKB HOMOLOG 3"/>
    <property type="match status" value="1"/>
</dbReference>
<dbReference type="PATRIC" id="fig|1300341.3.peg.2432"/>